<comment type="subcellular location">
    <subcellularLocation>
        <location evidence="2">Cell membrane</location>
        <topology evidence="2">Lipid-anchor</topology>
        <topology evidence="2">GPI-anchor</topology>
    </subcellularLocation>
</comment>
<dbReference type="InterPro" id="IPR019609">
    <property type="entry name" value="Variant_surf_glycoprt_trypan_C"/>
</dbReference>
<reference evidence="14" key="2">
    <citation type="journal article" date="2014" name="Mol. Biochem. Parasitol.">
        <title>Capturing the variant surface glycoprotein repertoire (the VSGnome) of Trypanosoma brucei Lister 427.</title>
        <authorList>
            <person name="Cross G.A."/>
            <person name="Kim H.S."/>
            <person name="Wickstead B."/>
        </authorList>
    </citation>
    <scope>NUCLEOTIDE SEQUENCE</scope>
    <source>
        <strain evidence="14">Lister 427</strain>
    </source>
</reference>
<feature type="transmembrane region" description="Helical" evidence="10">
    <location>
        <begin position="499"/>
        <end position="517"/>
    </location>
</feature>
<dbReference type="VEuPathDB" id="TriTrypDB:Tb10.v4.0139"/>
<keyword evidence="4" id="KW-0336">GPI-anchor</keyword>
<dbReference type="VEuPathDB" id="TriTrypDB:Tb1125.Tb11.1490"/>
<keyword evidence="3" id="KW-1003">Cell membrane</keyword>
<keyword evidence="10" id="KW-1133">Transmembrane helix</keyword>
<evidence type="ECO:0000256" key="9">
    <source>
        <dbReference type="SAM" id="MobiDB-lite"/>
    </source>
</evidence>
<comment type="function">
    <text evidence="1">VSG forms a coat on the surface of the parasite. The trypanosome evades the immune response of the host by expressing a series of antigenically distinct VSGs from an estimated 1000 VSG genes.</text>
</comment>
<evidence type="ECO:0000256" key="6">
    <source>
        <dbReference type="ARBA" id="ARBA00023136"/>
    </source>
</evidence>
<dbReference type="Pfam" id="PF10659">
    <property type="entry name" value="Trypan_glycop_C"/>
    <property type="match status" value="1"/>
</dbReference>
<evidence type="ECO:0000256" key="8">
    <source>
        <dbReference type="ARBA" id="ARBA00023288"/>
    </source>
</evidence>
<organism evidence="14">
    <name type="scientific">Trypanosoma brucei</name>
    <dbReference type="NCBI Taxonomy" id="5691"/>
    <lineage>
        <taxon>Eukaryota</taxon>
        <taxon>Discoba</taxon>
        <taxon>Euglenozoa</taxon>
        <taxon>Kinetoplastea</taxon>
        <taxon>Metakinetoplastina</taxon>
        <taxon>Trypanosomatida</taxon>
        <taxon>Trypanosomatidae</taxon>
        <taxon>Trypanosoma</taxon>
    </lineage>
</organism>
<evidence type="ECO:0000259" key="13">
    <source>
        <dbReference type="Pfam" id="PF13206"/>
    </source>
</evidence>
<dbReference type="EMBL" id="KC613817">
    <property type="protein sequence ID" value="AGH61248.1"/>
    <property type="molecule type" value="Genomic_DNA"/>
</dbReference>
<feature type="compositionally biased region" description="Basic and acidic residues" evidence="9">
    <location>
        <begin position="409"/>
        <end position="420"/>
    </location>
</feature>
<accession>M4SXS8</accession>
<keyword evidence="8" id="KW-0449">Lipoprotein</keyword>
<dbReference type="GO" id="GO:0098552">
    <property type="term" value="C:side of membrane"/>
    <property type="evidence" value="ECO:0007669"/>
    <property type="project" value="UniProtKB-KW"/>
</dbReference>
<feature type="signal peptide" evidence="11">
    <location>
        <begin position="1"/>
        <end position="28"/>
    </location>
</feature>
<feature type="region of interest" description="Disordered" evidence="9">
    <location>
        <begin position="409"/>
        <end position="464"/>
    </location>
</feature>
<evidence type="ECO:0000256" key="2">
    <source>
        <dbReference type="ARBA" id="ARBA00004609"/>
    </source>
</evidence>
<evidence type="ECO:0000256" key="4">
    <source>
        <dbReference type="ARBA" id="ARBA00022622"/>
    </source>
</evidence>
<evidence type="ECO:0000256" key="7">
    <source>
        <dbReference type="ARBA" id="ARBA00023180"/>
    </source>
</evidence>
<evidence type="ECO:0000256" key="10">
    <source>
        <dbReference type="SAM" id="Phobius"/>
    </source>
</evidence>
<evidence type="ECO:0000256" key="3">
    <source>
        <dbReference type="ARBA" id="ARBA00022475"/>
    </source>
</evidence>
<dbReference type="InterPro" id="IPR025932">
    <property type="entry name" value="Trypano_VSG_B_N_dom"/>
</dbReference>
<dbReference type="Pfam" id="PF13206">
    <property type="entry name" value="VSG_B"/>
    <property type="match status" value="1"/>
</dbReference>
<evidence type="ECO:0000256" key="5">
    <source>
        <dbReference type="ARBA" id="ARBA00022729"/>
    </source>
</evidence>
<feature type="chain" id="PRO_5004058108" evidence="11">
    <location>
        <begin position="29"/>
        <end position="535"/>
    </location>
</feature>
<evidence type="ECO:0000256" key="11">
    <source>
        <dbReference type="SAM" id="SignalP"/>
    </source>
</evidence>
<keyword evidence="7" id="KW-0325">Glycoprotein</keyword>
<keyword evidence="5 11" id="KW-0732">Signal</keyword>
<evidence type="ECO:0000256" key="1">
    <source>
        <dbReference type="ARBA" id="ARBA00002523"/>
    </source>
</evidence>
<dbReference type="GO" id="GO:0005886">
    <property type="term" value="C:plasma membrane"/>
    <property type="evidence" value="ECO:0007669"/>
    <property type="project" value="UniProtKB-SubCell"/>
</dbReference>
<dbReference type="VEuPathDB" id="TriTrypDB:Tb427_000220500"/>
<evidence type="ECO:0000259" key="12">
    <source>
        <dbReference type="Pfam" id="PF10659"/>
    </source>
</evidence>
<feature type="domain" description="Trypanosome variant surface glycoprotein B-type N-terminal" evidence="13">
    <location>
        <begin position="104"/>
        <end position="360"/>
    </location>
</feature>
<evidence type="ECO:0000313" key="14">
    <source>
        <dbReference type="EMBL" id="AGH61248.1"/>
    </source>
</evidence>
<keyword evidence="6 10" id="KW-0472">Membrane</keyword>
<proteinExistence type="predicted"/>
<reference evidence="14" key="1">
    <citation type="submission" date="2013-02" db="EMBL/GenBank/DDBJ databases">
        <authorList>
            <person name="Cross G.A.M."/>
            <person name="Kim H.-S."/>
            <person name="Wickstead B."/>
        </authorList>
    </citation>
    <scope>NUCLEOTIDE SEQUENCE</scope>
    <source>
        <strain evidence="14">Lister 427</strain>
    </source>
</reference>
<keyword evidence="10" id="KW-0812">Transmembrane</keyword>
<dbReference type="AlphaFoldDB" id="M4SXS8"/>
<feature type="domain" description="Trypanosome variant surface glycoprotein C-terminal" evidence="12">
    <location>
        <begin position="400"/>
        <end position="512"/>
    </location>
</feature>
<protein>
    <submittedName>
        <fullName evidence="14">Variant surface glycoprotein 794</fullName>
    </submittedName>
</protein>
<name>M4SXS8_9TRYP</name>
<sequence>MAHKLALCAIQVITVMALFAVRSATAVAGDNGDNTLEFNARCRLLRAAAAGLQQPTTELPESIRKSFNSISMAAKLAYENATQMEAEFKTVEPDTTKWPKYLSPTPAGLHAKRAINATYAVAKKLKQKAEEALTKRKANIEAANKLLAAAATGGSKLPTNYDDKGDFLPSTDNSPVFGPSATKTKNCGGTGAGDGKNGENVGVTLVNDIICLCCITDGGNKKLCGNVAGGIDQADVNYNNPKTNFKTAFAAVMAICTKRADKTTSLELELYLASLGSFIGRQTSSATTLDEAGQYILGYANSHSTGCTGAGSQTCVNYMAQLKADTGTGIPWRNKIVAAISKAQETTAVASEVAQAEATLDHINTTIWQAYADGFVAELGSDQQNGKAATLLDPKKAEECKQHKPKKTCEENGCQRKGTSDTEGACQAKPGSETTAAGSGEGPTATPTGCGRHQNQPDCERDKTGDKQKCAWRKGKDGETDEPEKEKCRSSSFLLNKQFALSMVSAALVALLFKIFYPLLFKISPFKNSCYLKTF</sequence>